<keyword evidence="1" id="KW-0812">Transmembrane</keyword>
<name>A0A1F7G7Y6_9BACT</name>
<dbReference type="AlphaFoldDB" id="A0A1F7G7Y6"/>
<evidence type="ECO:0000256" key="1">
    <source>
        <dbReference type="SAM" id="Phobius"/>
    </source>
</evidence>
<proteinExistence type="predicted"/>
<evidence type="ECO:0000313" key="3">
    <source>
        <dbReference type="Proteomes" id="UP000177208"/>
    </source>
</evidence>
<accession>A0A1F7G7Y6</accession>
<reference evidence="2 3" key="1">
    <citation type="journal article" date="2016" name="Nat. Commun.">
        <title>Thousands of microbial genomes shed light on interconnected biogeochemical processes in an aquifer system.</title>
        <authorList>
            <person name="Anantharaman K."/>
            <person name="Brown C.T."/>
            <person name="Hug L.A."/>
            <person name="Sharon I."/>
            <person name="Castelle C.J."/>
            <person name="Probst A.J."/>
            <person name="Thomas B.C."/>
            <person name="Singh A."/>
            <person name="Wilkins M.J."/>
            <person name="Karaoz U."/>
            <person name="Brodie E.L."/>
            <person name="Williams K.H."/>
            <person name="Hubbard S.S."/>
            <person name="Banfield J.F."/>
        </authorList>
    </citation>
    <scope>NUCLEOTIDE SEQUENCE [LARGE SCALE GENOMIC DNA]</scope>
</reference>
<comment type="caution">
    <text evidence="2">The sequence shown here is derived from an EMBL/GenBank/DDBJ whole genome shotgun (WGS) entry which is preliminary data.</text>
</comment>
<evidence type="ECO:0008006" key="4">
    <source>
        <dbReference type="Google" id="ProtNLM"/>
    </source>
</evidence>
<dbReference type="EMBL" id="MFZG01000043">
    <property type="protein sequence ID" value="OGK15011.1"/>
    <property type="molecule type" value="Genomic_DNA"/>
</dbReference>
<protein>
    <recommendedName>
        <fullName evidence="4">Kazal-like domain-containing protein</fullName>
    </recommendedName>
</protein>
<sequence>MIDQTSPFSENVRQPALGVIFIIFLVGAMVGFQLGRWSNNYERSSKITPTGIACSLDAKLCPDGSGVGRIPPNCEFAPCPENISLPPLPDATDPAKGGCTIGGCSGELCYDSAEGEKMSPCVYKEEYSCLPLSSCERKSSGECGWTQTPEYLRCLNSVDKNL</sequence>
<gene>
    <name evidence="2" type="ORF">A2774_01185</name>
</gene>
<feature type="transmembrane region" description="Helical" evidence="1">
    <location>
        <begin position="16"/>
        <end position="35"/>
    </location>
</feature>
<organism evidence="2 3">
    <name type="scientific">Candidatus Roizmanbacteria bacterium RIFCSPHIGHO2_01_FULL_39_12c</name>
    <dbReference type="NCBI Taxonomy" id="1802031"/>
    <lineage>
        <taxon>Bacteria</taxon>
        <taxon>Candidatus Roizmaniibacteriota</taxon>
    </lineage>
</organism>
<keyword evidence="1" id="KW-1133">Transmembrane helix</keyword>
<evidence type="ECO:0000313" key="2">
    <source>
        <dbReference type="EMBL" id="OGK15011.1"/>
    </source>
</evidence>
<keyword evidence="1" id="KW-0472">Membrane</keyword>
<dbReference type="Proteomes" id="UP000177208">
    <property type="component" value="Unassembled WGS sequence"/>
</dbReference>